<evidence type="ECO:0000259" key="1">
    <source>
        <dbReference type="Pfam" id="PF04536"/>
    </source>
</evidence>
<dbReference type="Pfam" id="PF04536">
    <property type="entry name" value="TPM_phosphatase"/>
    <property type="match status" value="1"/>
</dbReference>
<accession>A0A1H9L143</accession>
<protein>
    <submittedName>
        <fullName evidence="2">TLP18.3, Psb32 and MOLO-1 founding protein of phosphatase</fullName>
    </submittedName>
</protein>
<dbReference type="STRING" id="419940.SAMN05421824_2892"/>
<dbReference type="Gene3D" id="3.10.310.50">
    <property type="match status" value="1"/>
</dbReference>
<proteinExistence type="predicted"/>
<dbReference type="Proteomes" id="UP000198999">
    <property type="component" value="Unassembled WGS sequence"/>
</dbReference>
<dbReference type="EMBL" id="FOFN01000005">
    <property type="protein sequence ID" value="SER05038.1"/>
    <property type="molecule type" value="Genomic_DNA"/>
</dbReference>
<dbReference type="PANTHER" id="PTHR30373:SF8">
    <property type="entry name" value="BLL7265 PROTEIN"/>
    <property type="match status" value="1"/>
</dbReference>
<reference evidence="2 3" key="1">
    <citation type="submission" date="2016-10" db="EMBL/GenBank/DDBJ databases">
        <authorList>
            <person name="de Groot N.N."/>
        </authorList>
    </citation>
    <scope>NUCLEOTIDE SEQUENCE [LARGE SCALE GENOMIC DNA]</scope>
    <source>
        <strain evidence="2 3">DSM 21035</strain>
    </source>
</reference>
<dbReference type="PANTHER" id="PTHR30373">
    <property type="entry name" value="UPF0603 PROTEIN YGCG"/>
    <property type="match status" value="1"/>
</dbReference>
<feature type="domain" description="TPM" evidence="1">
    <location>
        <begin position="7"/>
        <end position="120"/>
    </location>
</feature>
<name>A0A1H9L143_9FLAO</name>
<dbReference type="OrthoDB" id="9786161at2"/>
<dbReference type="InterPro" id="IPR007621">
    <property type="entry name" value="TPM_dom"/>
</dbReference>
<organism evidence="2 3">
    <name type="scientific">Hyunsoonleella jejuensis</name>
    <dbReference type="NCBI Taxonomy" id="419940"/>
    <lineage>
        <taxon>Bacteria</taxon>
        <taxon>Pseudomonadati</taxon>
        <taxon>Bacteroidota</taxon>
        <taxon>Flavobacteriia</taxon>
        <taxon>Flavobacteriales</taxon>
        <taxon>Flavobacteriaceae</taxon>
    </lineage>
</organism>
<dbReference type="AlphaFoldDB" id="A0A1H9L143"/>
<evidence type="ECO:0000313" key="2">
    <source>
        <dbReference type="EMBL" id="SER05038.1"/>
    </source>
</evidence>
<gene>
    <name evidence="2" type="ORF">SAMN05421824_2892</name>
</gene>
<evidence type="ECO:0000313" key="3">
    <source>
        <dbReference type="Proteomes" id="UP000198999"/>
    </source>
</evidence>
<sequence length="146" mass="16577">MSTNIEAFLTADEEQEIVEAIRQAELHTSGEIRVHIEHTCKGDATNRALEVFHFLKMDNTKLQNAVLIYVAVEDKTFVIYGDKGINNVVEKGFWDSTKNIIQSNFKNGNFKQGLVEGILKSGEQLQQHFQYTDNDKNELTNEISKG</sequence>
<dbReference type="RefSeq" id="WP_092580829.1">
    <property type="nucleotide sequence ID" value="NZ_FOFN01000005.1"/>
</dbReference>
<keyword evidence="3" id="KW-1185">Reference proteome</keyword>